<keyword evidence="4 8" id="KW-0012">Acyltransferase</keyword>
<keyword evidence="3 8" id="KW-0808">Transferase</keyword>
<dbReference type="GO" id="GO:0003985">
    <property type="term" value="F:acetyl-CoA C-acetyltransferase activity"/>
    <property type="evidence" value="ECO:0007669"/>
    <property type="project" value="UniProtKB-EC"/>
</dbReference>
<feature type="active site" description="Acyl-thioester intermediate" evidence="7">
    <location>
        <position position="112"/>
    </location>
</feature>
<dbReference type="SUPFAM" id="SSF53901">
    <property type="entry name" value="Thiolase-like"/>
    <property type="match status" value="2"/>
</dbReference>
<dbReference type="InterPro" id="IPR020613">
    <property type="entry name" value="Thiolase_CS"/>
</dbReference>
<dbReference type="EMBL" id="OBQK01000001">
    <property type="protein sequence ID" value="SOC52751.1"/>
    <property type="molecule type" value="Genomic_DNA"/>
</dbReference>
<dbReference type="STRING" id="1122622.GCA_000421185_03198"/>
<feature type="active site" description="Proton acceptor" evidence="7">
    <location>
        <position position="404"/>
    </location>
</feature>
<dbReference type="InterPro" id="IPR016039">
    <property type="entry name" value="Thiolase-like"/>
</dbReference>
<dbReference type="Pfam" id="PF02803">
    <property type="entry name" value="Thiolase_C"/>
    <property type="match status" value="1"/>
</dbReference>
<dbReference type="NCBIfam" id="TIGR01930">
    <property type="entry name" value="AcCoA-C-Actrans"/>
    <property type="match status" value="1"/>
</dbReference>
<evidence type="ECO:0000256" key="4">
    <source>
        <dbReference type="ARBA" id="ARBA00023315"/>
    </source>
</evidence>
<evidence type="ECO:0000259" key="11">
    <source>
        <dbReference type="Pfam" id="PF02803"/>
    </source>
</evidence>
<evidence type="ECO:0000256" key="2">
    <source>
        <dbReference type="ARBA" id="ARBA00012705"/>
    </source>
</evidence>
<evidence type="ECO:0000256" key="1">
    <source>
        <dbReference type="ARBA" id="ARBA00010982"/>
    </source>
</evidence>
<dbReference type="InterPro" id="IPR002155">
    <property type="entry name" value="Thiolase"/>
</dbReference>
<feature type="domain" description="Thiolase N-terminal" evidence="10">
    <location>
        <begin position="29"/>
        <end position="287"/>
    </location>
</feature>
<evidence type="ECO:0000256" key="7">
    <source>
        <dbReference type="PIRSR" id="PIRSR000429-1"/>
    </source>
</evidence>
<name>A0A285VJM7_9MICO</name>
<feature type="active site" description="Proton acceptor" evidence="7">
    <location>
        <position position="374"/>
    </location>
</feature>
<dbReference type="PANTHER" id="PTHR18919:SF107">
    <property type="entry name" value="ACETYL-COA ACETYLTRANSFERASE, CYTOSOLIC"/>
    <property type="match status" value="1"/>
</dbReference>
<evidence type="ECO:0000259" key="10">
    <source>
        <dbReference type="Pfam" id="PF00108"/>
    </source>
</evidence>
<dbReference type="PROSITE" id="PS00737">
    <property type="entry name" value="THIOLASE_2"/>
    <property type="match status" value="1"/>
</dbReference>
<dbReference type="Proteomes" id="UP000219688">
    <property type="component" value="Unassembled WGS sequence"/>
</dbReference>
<dbReference type="RefSeq" id="WP_097186930.1">
    <property type="nucleotide sequence ID" value="NZ_OBQK01000001.1"/>
</dbReference>
<evidence type="ECO:0000313" key="12">
    <source>
        <dbReference type="EMBL" id="SOC52751.1"/>
    </source>
</evidence>
<feature type="domain" description="Thiolase C-terminal" evidence="11">
    <location>
        <begin position="296"/>
        <end position="416"/>
    </location>
</feature>
<evidence type="ECO:0000256" key="8">
    <source>
        <dbReference type="RuleBase" id="RU003557"/>
    </source>
</evidence>
<dbReference type="PIRSF" id="PIRSF000429">
    <property type="entry name" value="Ac-CoA_Ac_transf"/>
    <property type="match status" value="1"/>
</dbReference>
<dbReference type="InterPro" id="IPR020616">
    <property type="entry name" value="Thiolase_N"/>
</dbReference>
<dbReference type="InterPro" id="IPR020610">
    <property type="entry name" value="Thiolase_AS"/>
</dbReference>
<evidence type="ECO:0000256" key="9">
    <source>
        <dbReference type="SAM" id="MobiDB-lite"/>
    </source>
</evidence>
<dbReference type="PROSITE" id="PS00098">
    <property type="entry name" value="THIOLASE_1"/>
    <property type="match status" value="1"/>
</dbReference>
<accession>A0A285VJM7</accession>
<dbReference type="PROSITE" id="PS00099">
    <property type="entry name" value="THIOLASE_3"/>
    <property type="match status" value="1"/>
</dbReference>
<evidence type="ECO:0000256" key="5">
    <source>
        <dbReference type="ARBA" id="ARBA00030755"/>
    </source>
</evidence>
<dbReference type="InterPro" id="IPR020615">
    <property type="entry name" value="Thiolase_acyl_enz_int_AS"/>
</dbReference>
<dbReference type="Pfam" id="PF00108">
    <property type="entry name" value="Thiolase_N"/>
    <property type="match status" value="1"/>
</dbReference>
<reference evidence="13" key="1">
    <citation type="submission" date="2017-08" db="EMBL/GenBank/DDBJ databases">
        <authorList>
            <person name="Varghese N."/>
            <person name="Submissions S."/>
        </authorList>
    </citation>
    <scope>NUCLEOTIDE SEQUENCE [LARGE SCALE GENOMIC DNA]</scope>
    <source>
        <strain evidence="13">USBA17B2</strain>
    </source>
</reference>
<dbReference type="eggNOG" id="COG0183">
    <property type="taxonomic scope" value="Bacteria"/>
</dbReference>
<feature type="compositionally biased region" description="Low complexity" evidence="9">
    <location>
        <begin position="8"/>
        <end position="22"/>
    </location>
</feature>
<keyword evidence="13" id="KW-1185">Reference proteome</keyword>
<dbReference type="PANTHER" id="PTHR18919">
    <property type="entry name" value="ACETYL-COA C-ACYLTRANSFERASE"/>
    <property type="match status" value="1"/>
</dbReference>
<sequence length="423" mass="43265">MSENIPESTTSTTPAASTGTTRSAATTSVVVAGARTPMGRLLGSLSGFSAAELGGFAIRGALEKAGVSGDQVDYVIMGQVLTAGAGQIPARQAAAKAGIPMDVPALTINKVCLSGVDAIALADQLIRAGEVDIVVAGGQESMSNAPHLLEKSRSGYKYGDVTVRDHMAYDGLWDAFTDQAMGNLTESANTADREFTREEQDAFSARSHQLAAAAWERGVFDEEVVAVDVPQRKGDPVPFKADEGIRKETTVESLGALRPAFSRDGTITAGSASQISDGAAAVVVMSRARAEELGLSWIAEIGAHGMVAGPDSSLQSQPARAILAACKKEGIEPTDLDLVEINEAFAAVGLASTKELGLDPARVNVNGGAIALGHPIGMSGARILLHLALELQRRGGGVGAAALCGGGGQGDALIVRVPAGQQA</sequence>
<dbReference type="AlphaFoldDB" id="A0A285VJM7"/>
<evidence type="ECO:0000256" key="6">
    <source>
        <dbReference type="ARBA" id="ARBA00040529"/>
    </source>
</evidence>
<dbReference type="InterPro" id="IPR020617">
    <property type="entry name" value="Thiolase_C"/>
</dbReference>
<gene>
    <name evidence="12" type="ORF">SAMN05421879_101805</name>
</gene>
<organism evidence="12 13">
    <name type="scientific">Ornithinimicrobium cerasi</name>
    <dbReference type="NCBI Taxonomy" id="2248773"/>
    <lineage>
        <taxon>Bacteria</taxon>
        <taxon>Bacillati</taxon>
        <taxon>Actinomycetota</taxon>
        <taxon>Actinomycetes</taxon>
        <taxon>Micrococcales</taxon>
        <taxon>Ornithinimicrobiaceae</taxon>
        <taxon>Ornithinimicrobium</taxon>
    </lineage>
</organism>
<dbReference type="EC" id="2.3.1.9" evidence="2"/>
<dbReference type="Gene3D" id="3.40.47.10">
    <property type="match status" value="2"/>
</dbReference>
<protein>
    <recommendedName>
        <fullName evidence="6">Probable acetyl-CoA acetyltransferase</fullName>
        <ecNumber evidence="2">2.3.1.9</ecNumber>
    </recommendedName>
    <alternativeName>
        <fullName evidence="5">Acetoacetyl-CoA thiolase</fullName>
    </alternativeName>
</protein>
<dbReference type="CDD" id="cd00751">
    <property type="entry name" value="thiolase"/>
    <property type="match status" value="1"/>
</dbReference>
<proteinExistence type="inferred from homology"/>
<feature type="region of interest" description="Disordered" evidence="9">
    <location>
        <begin position="1"/>
        <end position="22"/>
    </location>
</feature>
<evidence type="ECO:0000313" key="13">
    <source>
        <dbReference type="Proteomes" id="UP000219688"/>
    </source>
</evidence>
<comment type="similarity">
    <text evidence="1 8">Belongs to the thiolase-like superfamily. Thiolase family.</text>
</comment>
<evidence type="ECO:0000256" key="3">
    <source>
        <dbReference type="ARBA" id="ARBA00022679"/>
    </source>
</evidence>